<dbReference type="OrthoDB" id="5046242at2759"/>
<evidence type="ECO:0000313" key="2">
    <source>
        <dbReference type="Proteomes" id="UP000192223"/>
    </source>
</evidence>
<evidence type="ECO:0000259" key="1">
    <source>
        <dbReference type="Pfam" id="PF01593"/>
    </source>
</evidence>
<dbReference type="SUPFAM" id="SSF51905">
    <property type="entry name" value="FAD/NAD(P)-binding domain"/>
    <property type="match status" value="1"/>
</dbReference>
<dbReference type="Proteomes" id="UP000192223">
    <property type="component" value="Unplaced"/>
</dbReference>
<dbReference type="Gene3D" id="3.90.660.10">
    <property type="match status" value="1"/>
</dbReference>
<organism evidence="2 3">
    <name type="scientific">Agrilus planipennis</name>
    <name type="common">Emerald ash borer</name>
    <name type="synonym">Agrilus marcopoli</name>
    <dbReference type="NCBI Taxonomy" id="224129"/>
    <lineage>
        <taxon>Eukaryota</taxon>
        <taxon>Metazoa</taxon>
        <taxon>Ecdysozoa</taxon>
        <taxon>Arthropoda</taxon>
        <taxon>Hexapoda</taxon>
        <taxon>Insecta</taxon>
        <taxon>Pterygota</taxon>
        <taxon>Neoptera</taxon>
        <taxon>Endopterygota</taxon>
        <taxon>Coleoptera</taxon>
        <taxon>Polyphaga</taxon>
        <taxon>Elateriformia</taxon>
        <taxon>Buprestoidea</taxon>
        <taxon>Buprestidae</taxon>
        <taxon>Agrilinae</taxon>
        <taxon>Agrilus</taxon>
    </lineage>
</organism>
<name>A0A7F5RB14_AGRPL</name>
<reference evidence="3" key="1">
    <citation type="submission" date="2025-08" db="UniProtKB">
        <authorList>
            <consortium name="RefSeq"/>
        </authorList>
    </citation>
    <scope>IDENTIFICATION</scope>
    <source>
        <tissue evidence="3">Entire body</tissue>
    </source>
</reference>
<proteinExistence type="predicted"/>
<dbReference type="InterPro" id="IPR036188">
    <property type="entry name" value="FAD/NAD-bd_sf"/>
</dbReference>
<dbReference type="Pfam" id="PF01593">
    <property type="entry name" value="Amino_oxidase"/>
    <property type="match status" value="1"/>
</dbReference>
<protein>
    <submittedName>
        <fullName evidence="3">Spermine oxidase-like isoform X1</fullName>
    </submittedName>
</protein>
<dbReference type="KEGG" id="apln:112905269"/>
<sequence length="138" mass="15578">MKRDSRSPGVIIVGAGAAGIATATRLLRNDFSNFIILEAQDRIGGRVFSKKFGNGMVDLGAQWCHGEERNIVYDLIKDYDVLKHDSSQFLPFQLQYSQTHFKGINESVNAELTELFFQIYEQAQDTVEITSMGDYFSK</sequence>
<dbReference type="PANTHER" id="PTHR10742:SF398">
    <property type="entry name" value="AMINE OXIDASE DOMAIN-CONTAINING PROTEIN-RELATED"/>
    <property type="match status" value="1"/>
</dbReference>
<dbReference type="Gene3D" id="3.50.50.60">
    <property type="entry name" value="FAD/NAD(P)-binding domain"/>
    <property type="match status" value="1"/>
</dbReference>
<accession>A0A7F5RB14</accession>
<keyword evidence="2" id="KW-1185">Reference proteome</keyword>
<gene>
    <name evidence="3" type="primary">LOC112905269</name>
</gene>
<dbReference type="InterPro" id="IPR050281">
    <property type="entry name" value="Flavin_monoamine_oxidase"/>
</dbReference>
<dbReference type="RefSeq" id="XP_025833152.1">
    <property type="nucleotide sequence ID" value="XM_025977367.1"/>
</dbReference>
<dbReference type="PANTHER" id="PTHR10742">
    <property type="entry name" value="FLAVIN MONOAMINE OXIDASE"/>
    <property type="match status" value="1"/>
</dbReference>
<dbReference type="GO" id="GO:0046592">
    <property type="term" value="F:polyamine oxidase activity"/>
    <property type="evidence" value="ECO:0007669"/>
    <property type="project" value="TreeGrafter"/>
</dbReference>
<dbReference type="AlphaFoldDB" id="A0A7F5RB14"/>
<dbReference type="GeneID" id="112905269"/>
<dbReference type="InterPro" id="IPR002937">
    <property type="entry name" value="Amino_oxidase"/>
</dbReference>
<evidence type="ECO:0000313" key="3">
    <source>
        <dbReference type="RefSeq" id="XP_025833152.1"/>
    </source>
</evidence>
<feature type="domain" description="Amine oxidase" evidence="1">
    <location>
        <begin position="18"/>
        <end position="117"/>
    </location>
</feature>
<dbReference type="InParanoid" id="A0A7F5RB14"/>